<sequence>YAPPAYLIDEVRLEIELDPAATSVRATLKMRRNPEGRGGPLGLDGQKLTLHGVKIDGESLSSNAYQTDGEHLTIPEAPEGSFTLETHVTCGPEANTQLLGLYLSNGIYCTQCEAEGFRRITYYLDRPDAMAVFTTRIVAEEKMAPVLLSNGNQVASGKLPGGRHFAEWHDPFPKPAYLFALVAGNLAFIEDKFVTMSGRSVTLRIFVEPGNEDRCGYAMEALKRSMRWDEDVFGREYDLDIFMIVAVSAFNMGAMENKGLNVFNDKYVLARPDTATDADYAAIEAIIAHEYFHNWTGNRITCRDWFQLCLKEGLTVFRDQEFTSDMRSRPVKRISDVRLLRSHQFPEDQGPLAHPVRPDSYIEINNFYTATVYE</sequence>
<feature type="domain" description="Peptidase M1 membrane alanine aminopeptidase" evidence="16">
    <location>
        <begin position="217"/>
        <end position="374"/>
    </location>
</feature>
<comment type="function">
    <text evidence="15">Aminopeptidase N is involved in the degradation of intracellular peptides generated by protein breakdown during normal growth as well as in response to nutrient starvation.</text>
</comment>
<dbReference type="GO" id="GO:0008270">
    <property type="term" value="F:zinc ion binding"/>
    <property type="evidence" value="ECO:0007669"/>
    <property type="project" value="InterPro"/>
</dbReference>
<evidence type="ECO:0000256" key="13">
    <source>
        <dbReference type="ARBA" id="ARBA00029840"/>
    </source>
</evidence>
<feature type="non-terminal residue" evidence="18">
    <location>
        <position position="374"/>
    </location>
</feature>
<evidence type="ECO:0000256" key="2">
    <source>
        <dbReference type="ARBA" id="ARBA00001947"/>
    </source>
</evidence>
<dbReference type="InterPro" id="IPR042097">
    <property type="entry name" value="Aminopeptidase_N-like_N_sf"/>
</dbReference>
<dbReference type="GO" id="GO:0008237">
    <property type="term" value="F:metallopeptidase activity"/>
    <property type="evidence" value="ECO:0007669"/>
    <property type="project" value="UniProtKB-KW"/>
</dbReference>
<proteinExistence type="inferred from homology"/>
<evidence type="ECO:0000256" key="9">
    <source>
        <dbReference type="ARBA" id="ARBA00022801"/>
    </source>
</evidence>
<dbReference type="EC" id="3.4.11.2" evidence="4"/>
<dbReference type="InterPro" id="IPR012779">
    <property type="entry name" value="Peptidase_M1_pepN"/>
</dbReference>
<evidence type="ECO:0000259" key="17">
    <source>
        <dbReference type="Pfam" id="PF17900"/>
    </source>
</evidence>
<reference evidence="18 19" key="1">
    <citation type="submission" date="2018-04" db="EMBL/GenBank/DDBJ databases">
        <title>Aerococcus urinae genomes.</title>
        <authorList>
            <person name="Hilt E."/>
            <person name="Gilbert N.M."/>
            <person name="Thomas-White K."/>
            <person name="Putonti C."/>
            <person name="Lewis A.L."/>
            <person name="Visck K.L."/>
            <person name="Wolfe A.J."/>
        </authorList>
    </citation>
    <scope>NUCLEOTIDE SEQUENCE [LARGE SCALE GENOMIC DNA]</scope>
    <source>
        <strain evidence="18 19">UMB7480</strain>
    </source>
</reference>
<dbReference type="PANTHER" id="PTHR46322">
    <property type="entry name" value="PUROMYCIN-SENSITIVE AMINOPEPTIDASE"/>
    <property type="match status" value="1"/>
</dbReference>
<dbReference type="FunFam" id="3.30.2010.30:FF:000002">
    <property type="entry name" value="Putative aminopeptidase N"/>
    <property type="match status" value="1"/>
</dbReference>
<dbReference type="SUPFAM" id="SSF63737">
    <property type="entry name" value="Leukotriene A4 hydrolase N-terminal domain"/>
    <property type="match status" value="1"/>
</dbReference>
<evidence type="ECO:0000256" key="1">
    <source>
        <dbReference type="ARBA" id="ARBA00000098"/>
    </source>
</evidence>
<keyword evidence="9" id="KW-0378">Hydrolase</keyword>
<evidence type="ECO:0000256" key="5">
    <source>
        <dbReference type="ARBA" id="ARBA00015611"/>
    </source>
</evidence>
<dbReference type="PANTHER" id="PTHR46322:SF1">
    <property type="entry name" value="PUROMYCIN-SENSITIVE AMINOPEPTIDASE"/>
    <property type="match status" value="1"/>
</dbReference>
<dbReference type="CDD" id="cd09600">
    <property type="entry name" value="M1_APN"/>
    <property type="match status" value="1"/>
</dbReference>
<feature type="non-terminal residue" evidence="18">
    <location>
        <position position="1"/>
    </location>
</feature>
<dbReference type="InterPro" id="IPR045357">
    <property type="entry name" value="Aminopeptidase_N-like_N"/>
</dbReference>
<evidence type="ECO:0000256" key="10">
    <source>
        <dbReference type="ARBA" id="ARBA00022833"/>
    </source>
</evidence>
<protein>
    <recommendedName>
        <fullName evidence="5">Aminopeptidase N</fullName>
        <ecNumber evidence="4">3.4.11.2</ecNumber>
    </recommendedName>
    <alternativeName>
        <fullName evidence="12">Alanine aminopeptidase</fullName>
    </alternativeName>
    <alternativeName>
        <fullName evidence="13">Alpha-aminoacylpeptide hydrolase</fullName>
    </alternativeName>
    <alternativeName>
        <fullName evidence="14">Lysyl aminopeptidase</fullName>
    </alternativeName>
</protein>
<keyword evidence="11" id="KW-0482">Metalloprotease</keyword>
<dbReference type="Pfam" id="PF01433">
    <property type="entry name" value="Peptidase_M1"/>
    <property type="match status" value="1"/>
</dbReference>
<dbReference type="Pfam" id="PF17900">
    <property type="entry name" value="Peptidase_M1_N"/>
    <property type="match status" value="1"/>
</dbReference>
<dbReference type="AlphaFoldDB" id="A0A329NYW1"/>
<evidence type="ECO:0000256" key="12">
    <source>
        <dbReference type="ARBA" id="ARBA00029811"/>
    </source>
</evidence>
<evidence type="ECO:0000256" key="7">
    <source>
        <dbReference type="ARBA" id="ARBA00022670"/>
    </source>
</evidence>
<dbReference type="FunFam" id="2.60.40.1730:FF:000005">
    <property type="entry name" value="Aminopeptidase N"/>
    <property type="match status" value="1"/>
</dbReference>
<keyword evidence="10" id="KW-0862">Zinc</keyword>
<dbReference type="InterPro" id="IPR001930">
    <property type="entry name" value="Peptidase_M1"/>
</dbReference>
<comment type="catalytic activity">
    <reaction evidence="1">
        <text>Release of an N-terminal amino acid, Xaa-|-Yaa- from a peptide, amide or arylamide. Xaa is preferably Ala, but may be most amino acids including Pro (slow action). When a terminal hydrophobic residue is followed by a prolyl residue, the two may be released as an intact Xaa-Pro dipeptide.</text>
        <dbReference type="EC" id="3.4.11.2"/>
    </reaction>
</comment>
<dbReference type="InterPro" id="IPR027268">
    <property type="entry name" value="Peptidase_M4/M1_CTD_sf"/>
</dbReference>
<dbReference type="PRINTS" id="PR00756">
    <property type="entry name" value="ALADIPTASE"/>
</dbReference>
<evidence type="ECO:0000256" key="15">
    <source>
        <dbReference type="ARBA" id="ARBA00059739"/>
    </source>
</evidence>
<evidence type="ECO:0000256" key="8">
    <source>
        <dbReference type="ARBA" id="ARBA00022723"/>
    </source>
</evidence>
<dbReference type="Gene3D" id="3.30.2010.30">
    <property type="match status" value="1"/>
</dbReference>
<gene>
    <name evidence="18" type="primary">pepN</name>
    <name evidence="18" type="ORF">DBT54_10180</name>
</gene>
<dbReference type="Gene3D" id="1.10.390.10">
    <property type="entry name" value="Neutral Protease Domain 2"/>
    <property type="match status" value="1"/>
</dbReference>
<accession>A0A329NYW1</accession>
<comment type="cofactor">
    <cofactor evidence="2">
        <name>Zn(2+)</name>
        <dbReference type="ChEBI" id="CHEBI:29105"/>
    </cofactor>
</comment>
<evidence type="ECO:0000259" key="16">
    <source>
        <dbReference type="Pfam" id="PF01433"/>
    </source>
</evidence>
<dbReference type="GO" id="GO:0016285">
    <property type="term" value="F:alanyl aminopeptidase activity"/>
    <property type="evidence" value="ECO:0007669"/>
    <property type="project" value="UniProtKB-EC"/>
</dbReference>
<keyword evidence="6 18" id="KW-0031">Aminopeptidase</keyword>
<dbReference type="Gene3D" id="2.60.40.1730">
    <property type="entry name" value="tricorn interacting facor f3 domain"/>
    <property type="match status" value="1"/>
</dbReference>
<keyword evidence="8" id="KW-0479">Metal-binding</keyword>
<evidence type="ECO:0000256" key="3">
    <source>
        <dbReference type="ARBA" id="ARBA00010136"/>
    </source>
</evidence>
<evidence type="ECO:0000256" key="4">
    <source>
        <dbReference type="ARBA" id="ARBA00012564"/>
    </source>
</evidence>
<organism evidence="18 19">
    <name type="scientific">Aerococcus urinae</name>
    <dbReference type="NCBI Taxonomy" id="1376"/>
    <lineage>
        <taxon>Bacteria</taxon>
        <taxon>Bacillati</taxon>
        <taxon>Bacillota</taxon>
        <taxon>Bacilli</taxon>
        <taxon>Lactobacillales</taxon>
        <taxon>Aerococcaceae</taxon>
        <taxon>Aerococcus</taxon>
    </lineage>
</organism>
<evidence type="ECO:0000313" key="19">
    <source>
        <dbReference type="Proteomes" id="UP000251923"/>
    </source>
</evidence>
<dbReference type="SUPFAM" id="SSF55486">
    <property type="entry name" value="Metalloproteases ('zincins'), catalytic domain"/>
    <property type="match status" value="1"/>
</dbReference>
<comment type="caution">
    <text evidence="18">The sequence shown here is derived from an EMBL/GenBank/DDBJ whole genome shotgun (WGS) entry which is preliminary data.</text>
</comment>
<feature type="domain" description="Aminopeptidase N-like N-terminal" evidence="17">
    <location>
        <begin position="13"/>
        <end position="178"/>
    </location>
</feature>
<dbReference type="Proteomes" id="UP000251923">
    <property type="component" value="Unassembled WGS sequence"/>
</dbReference>
<evidence type="ECO:0000256" key="6">
    <source>
        <dbReference type="ARBA" id="ARBA00022438"/>
    </source>
</evidence>
<comment type="similarity">
    <text evidence="3">Belongs to the peptidase M1 family.</text>
</comment>
<dbReference type="InterPro" id="IPR014782">
    <property type="entry name" value="Peptidase_M1_dom"/>
</dbReference>
<dbReference type="EMBL" id="QMHM01000102">
    <property type="protein sequence ID" value="RAV75313.1"/>
    <property type="molecule type" value="Genomic_DNA"/>
</dbReference>
<evidence type="ECO:0000256" key="14">
    <source>
        <dbReference type="ARBA" id="ARBA00031533"/>
    </source>
</evidence>
<evidence type="ECO:0000313" key="18">
    <source>
        <dbReference type="EMBL" id="RAV75313.1"/>
    </source>
</evidence>
<keyword evidence="7" id="KW-0645">Protease</keyword>
<evidence type="ECO:0000256" key="11">
    <source>
        <dbReference type="ARBA" id="ARBA00023049"/>
    </source>
</evidence>
<dbReference type="GO" id="GO:0006508">
    <property type="term" value="P:proteolysis"/>
    <property type="evidence" value="ECO:0007669"/>
    <property type="project" value="UniProtKB-KW"/>
</dbReference>
<name>A0A329NYW1_9LACT</name>